<dbReference type="InterPro" id="IPR029061">
    <property type="entry name" value="THDP-binding"/>
</dbReference>
<evidence type="ECO:0000256" key="8">
    <source>
        <dbReference type="ARBA" id="ARBA00023239"/>
    </source>
</evidence>
<dbReference type="SUPFAM" id="SSF52467">
    <property type="entry name" value="DHS-like NAD/FAD-binding domain"/>
    <property type="match status" value="1"/>
</dbReference>
<dbReference type="GO" id="GO:0005634">
    <property type="term" value="C:nucleus"/>
    <property type="evidence" value="ECO:0007669"/>
    <property type="project" value="TreeGrafter"/>
</dbReference>
<dbReference type="GO" id="GO:0005829">
    <property type="term" value="C:cytosol"/>
    <property type="evidence" value="ECO:0007669"/>
    <property type="project" value="TreeGrafter"/>
</dbReference>
<dbReference type="InterPro" id="IPR011766">
    <property type="entry name" value="TPP_enzyme_TPP-bd"/>
</dbReference>
<sequence>MDPTLISFVAYSPTSDLQDLNMTTDQLISAADANDSDNIPDVVSSATVTTANGIPNGIALDLNDPSPHLGTYLFSRIAQLGIQHIMGVPGDYNLNLLDYIFTIPNLNWIGCCNELNAAYAADGYGRVRNLPGVLITTYGVGELSALNGVSGAFAESSPMLHIVGVPGRPLEQNNMLIHHCLPQVNSFNPPQLTVYQDLSKPVRCDMAYLDNPLTAAADIDRVIENIVKNSLPGYLYIPVDMVWLPIDGSRLKVPLDLENKNTVATASPAVMGIPQPAITEFNGDIDRELAKIILRLIIAAKQPAILADTLAERHRAADDVKQLVELTQFWAFSTVLGKGIVDETSPQYVGCFNGAGSLTGIAEFFASADLVLHIGPLLSDSNTGGWTLNIAEKHCILLHPNYISILGKVYHGVHFKPVLKALNRLLSLDANLRNSLPRPIAKPVVCPPPELPSPADISQSYFVRVMNSFFRPHDLILAETGTFQFSVPDLAFARGMSLITQIFYSCIGFTLPATLGACLARKETNSPGRVILVEGDGSAQMTIQELGTIVRFGLHPIIFLLNNDGYSIERAIHGEDATYNDICPRWKWTQLLSVFGGDNGKNVFSATVSTRVELENLLESEEISNGGKTVLIEVMMDVKDYPWRLVEGLKGVKARNAELFKAYAKRQQNQIELC</sequence>
<feature type="domain" description="Thiamine pyrophosphate enzyme central" evidence="10">
    <location>
        <begin position="293"/>
        <end position="405"/>
    </location>
</feature>
<dbReference type="CDD" id="cd07038">
    <property type="entry name" value="TPP_PYR_PDC_IPDC_like"/>
    <property type="match status" value="1"/>
</dbReference>
<proteinExistence type="inferred from homology"/>
<dbReference type="InterPro" id="IPR012001">
    <property type="entry name" value="Thiamin_PyroP_enz_TPP-bd_dom"/>
</dbReference>
<keyword evidence="6" id="KW-0460">Magnesium</keyword>
<keyword evidence="7 9" id="KW-0786">Thiamine pyrophosphate</keyword>
<keyword evidence="5" id="KW-0210">Decarboxylase</keyword>
<gene>
    <name evidence="13" type="ORF">NADFUDRAFT_47659</name>
</gene>
<dbReference type="FunFam" id="3.40.50.970:FF:000019">
    <property type="entry name" value="Pyruvate decarboxylase isozyme"/>
    <property type="match status" value="1"/>
</dbReference>
<evidence type="ECO:0000313" key="13">
    <source>
        <dbReference type="EMBL" id="ODQ63844.1"/>
    </source>
</evidence>
<organism evidence="13 14">
    <name type="scientific">Nadsonia fulvescens var. elongata DSM 6958</name>
    <dbReference type="NCBI Taxonomy" id="857566"/>
    <lineage>
        <taxon>Eukaryota</taxon>
        <taxon>Fungi</taxon>
        <taxon>Dikarya</taxon>
        <taxon>Ascomycota</taxon>
        <taxon>Saccharomycotina</taxon>
        <taxon>Dipodascomycetes</taxon>
        <taxon>Dipodascales</taxon>
        <taxon>Dipodascales incertae sedis</taxon>
        <taxon>Nadsonia</taxon>
    </lineage>
</organism>
<evidence type="ECO:0000256" key="6">
    <source>
        <dbReference type="ARBA" id="ARBA00022842"/>
    </source>
</evidence>
<evidence type="ECO:0000259" key="10">
    <source>
        <dbReference type="Pfam" id="PF00205"/>
    </source>
</evidence>
<keyword evidence="4" id="KW-0479">Metal-binding</keyword>
<evidence type="ECO:0000256" key="7">
    <source>
        <dbReference type="ARBA" id="ARBA00023052"/>
    </source>
</evidence>
<dbReference type="InterPro" id="IPR047213">
    <property type="entry name" value="TPP_PYR_PDC_IPDC-like"/>
</dbReference>
<dbReference type="FunFam" id="3.40.50.970:FF:000024">
    <property type="entry name" value="Pyruvate decarboxylase isozyme"/>
    <property type="match status" value="1"/>
</dbReference>
<dbReference type="Pfam" id="PF02776">
    <property type="entry name" value="TPP_enzyme_N"/>
    <property type="match status" value="1"/>
</dbReference>
<dbReference type="InterPro" id="IPR047214">
    <property type="entry name" value="TPP_PDC_IPDC"/>
</dbReference>
<dbReference type="PANTHER" id="PTHR43452:SF3">
    <property type="entry name" value="TRANSAMINATED AMINO ACID DECARBOXYLASE"/>
    <property type="match status" value="1"/>
</dbReference>
<reference evidence="13 14" key="1">
    <citation type="journal article" date="2016" name="Proc. Natl. Acad. Sci. U.S.A.">
        <title>Comparative genomics of biotechnologically important yeasts.</title>
        <authorList>
            <person name="Riley R."/>
            <person name="Haridas S."/>
            <person name="Wolfe K.H."/>
            <person name="Lopes M.R."/>
            <person name="Hittinger C.T."/>
            <person name="Goeker M."/>
            <person name="Salamov A.A."/>
            <person name="Wisecaver J.H."/>
            <person name="Long T.M."/>
            <person name="Calvey C.H."/>
            <person name="Aerts A.L."/>
            <person name="Barry K.W."/>
            <person name="Choi C."/>
            <person name="Clum A."/>
            <person name="Coughlan A.Y."/>
            <person name="Deshpande S."/>
            <person name="Douglass A.P."/>
            <person name="Hanson S.J."/>
            <person name="Klenk H.-P."/>
            <person name="LaButti K.M."/>
            <person name="Lapidus A."/>
            <person name="Lindquist E.A."/>
            <person name="Lipzen A.M."/>
            <person name="Meier-Kolthoff J.P."/>
            <person name="Ohm R.A."/>
            <person name="Otillar R.P."/>
            <person name="Pangilinan J.L."/>
            <person name="Peng Y."/>
            <person name="Rokas A."/>
            <person name="Rosa C.A."/>
            <person name="Scheuner C."/>
            <person name="Sibirny A.A."/>
            <person name="Slot J.C."/>
            <person name="Stielow J.B."/>
            <person name="Sun H."/>
            <person name="Kurtzman C.P."/>
            <person name="Blackwell M."/>
            <person name="Grigoriev I.V."/>
            <person name="Jeffries T.W."/>
        </authorList>
    </citation>
    <scope>NUCLEOTIDE SEQUENCE [LARGE SCALE GENOMIC DNA]</scope>
    <source>
        <strain evidence="13 14">DSM 6958</strain>
    </source>
</reference>
<name>A0A1E3PF60_9ASCO</name>
<comment type="cofactor">
    <cofactor evidence="2">
        <name>thiamine diphosphate</name>
        <dbReference type="ChEBI" id="CHEBI:58937"/>
    </cofactor>
</comment>
<dbReference type="GO" id="GO:0000949">
    <property type="term" value="P:aromatic amino acid family catabolic process to alcohol via Ehrlich pathway"/>
    <property type="evidence" value="ECO:0007669"/>
    <property type="project" value="TreeGrafter"/>
</dbReference>
<comment type="cofactor">
    <cofactor evidence="1">
        <name>Mg(2+)</name>
        <dbReference type="ChEBI" id="CHEBI:18420"/>
    </cofactor>
</comment>
<accession>A0A1E3PF60</accession>
<evidence type="ECO:0000256" key="2">
    <source>
        <dbReference type="ARBA" id="ARBA00001964"/>
    </source>
</evidence>
<evidence type="ECO:0000256" key="1">
    <source>
        <dbReference type="ARBA" id="ARBA00001946"/>
    </source>
</evidence>
<dbReference type="InterPro" id="IPR012000">
    <property type="entry name" value="Thiamin_PyroP_enz_cen_dom"/>
</dbReference>
<dbReference type="Pfam" id="PF02775">
    <property type="entry name" value="TPP_enzyme_C"/>
    <property type="match status" value="1"/>
</dbReference>
<dbReference type="EMBL" id="KV454413">
    <property type="protein sequence ID" value="ODQ63844.1"/>
    <property type="molecule type" value="Genomic_DNA"/>
</dbReference>
<dbReference type="Gene3D" id="3.40.50.970">
    <property type="match status" value="2"/>
</dbReference>
<protein>
    <recommendedName>
        <fullName evidence="15">Pyruvate decarboxylase</fullName>
    </recommendedName>
</protein>
<feature type="domain" description="Thiamine pyrophosphate enzyme TPP-binding" evidence="11">
    <location>
        <begin position="481"/>
        <end position="633"/>
    </location>
</feature>
<dbReference type="STRING" id="857566.A0A1E3PF60"/>
<dbReference type="Proteomes" id="UP000095009">
    <property type="component" value="Unassembled WGS sequence"/>
</dbReference>
<dbReference type="OrthoDB" id="308383at2759"/>
<evidence type="ECO:0000259" key="11">
    <source>
        <dbReference type="Pfam" id="PF02775"/>
    </source>
</evidence>
<dbReference type="InterPro" id="IPR029035">
    <property type="entry name" value="DHS-like_NAD/FAD-binding_dom"/>
</dbReference>
<evidence type="ECO:0000256" key="3">
    <source>
        <dbReference type="ARBA" id="ARBA00007812"/>
    </source>
</evidence>
<dbReference type="Gene3D" id="3.40.50.1220">
    <property type="entry name" value="TPP-binding domain"/>
    <property type="match status" value="1"/>
</dbReference>
<dbReference type="GO" id="GO:0004737">
    <property type="term" value="F:pyruvate decarboxylase activity"/>
    <property type="evidence" value="ECO:0007669"/>
    <property type="project" value="TreeGrafter"/>
</dbReference>
<feature type="domain" description="Thiamine pyrophosphate enzyme N-terminal TPP-binding" evidence="12">
    <location>
        <begin position="69"/>
        <end position="175"/>
    </location>
</feature>
<dbReference type="AlphaFoldDB" id="A0A1E3PF60"/>
<dbReference type="PANTHER" id="PTHR43452">
    <property type="entry name" value="PYRUVATE DECARBOXYLASE"/>
    <property type="match status" value="1"/>
</dbReference>
<dbReference type="SUPFAM" id="SSF52518">
    <property type="entry name" value="Thiamin diphosphate-binding fold (THDP-binding)"/>
    <property type="match status" value="2"/>
</dbReference>
<dbReference type="CDD" id="cd02005">
    <property type="entry name" value="TPP_PDC_IPDC"/>
    <property type="match status" value="1"/>
</dbReference>
<comment type="similarity">
    <text evidence="3 9">Belongs to the TPP enzyme family.</text>
</comment>
<evidence type="ECO:0000256" key="9">
    <source>
        <dbReference type="RuleBase" id="RU362132"/>
    </source>
</evidence>
<evidence type="ECO:0000256" key="4">
    <source>
        <dbReference type="ARBA" id="ARBA00022723"/>
    </source>
</evidence>
<evidence type="ECO:0000259" key="12">
    <source>
        <dbReference type="Pfam" id="PF02776"/>
    </source>
</evidence>
<dbReference type="Pfam" id="PF00205">
    <property type="entry name" value="TPP_enzyme_M"/>
    <property type="match status" value="1"/>
</dbReference>
<keyword evidence="8" id="KW-0456">Lyase</keyword>
<evidence type="ECO:0000256" key="5">
    <source>
        <dbReference type="ARBA" id="ARBA00022793"/>
    </source>
</evidence>
<dbReference type="GO" id="GO:0000287">
    <property type="term" value="F:magnesium ion binding"/>
    <property type="evidence" value="ECO:0007669"/>
    <property type="project" value="InterPro"/>
</dbReference>
<evidence type="ECO:0008006" key="15">
    <source>
        <dbReference type="Google" id="ProtNLM"/>
    </source>
</evidence>
<evidence type="ECO:0000313" key="14">
    <source>
        <dbReference type="Proteomes" id="UP000095009"/>
    </source>
</evidence>
<dbReference type="InterPro" id="IPR012110">
    <property type="entry name" value="PDC/IPDC-like"/>
</dbReference>
<dbReference type="GO" id="GO:0030976">
    <property type="term" value="F:thiamine pyrophosphate binding"/>
    <property type="evidence" value="ECO:0007669"/>
    <property type="project" value="InterPro"/>
</dbReference>
<keyword evidence="14" id="KW-1185">Reference proteome</keyword>